<evidence type="ECO:0000313" key="1">
    <source>
        <dbReference type="EMBL" id="ECZ5737076.1"/>
    </source>
</evidence>
<dbReference type="EMBL" id="AALHBX010000001">
    <property type="protein sequence ID" value="ECZ5737076.1"/>
    <property type="molecule type" value="Genomic_DNA"/>
</dbReference>
<evidence type="ECO:0000313" key="2">
    <source>
        <dbReference type="Proteomes" id="UP000421425"/>
    </source>
</evidence>
<dbReference type="Proteomes" id="UP000421425">
    <property type="component" value="Unassembled WGS sequence"/>
</dbReference>
<dbReference type="AlphaFoldDB" id="A0A624F2K7"/>
<accession>A0A624F2K7</accession>
<name>A0A624F2K7_CAMJU</name>
<reference evidence="1 2" key="1">
    <citation type="submission" date="2019-10" db="EMBL/GenBank/DDBJ databases">
        <authorList>
            <consortium name="PulseNet: The National Subtyping Network for Foodborne Disease Surveillance"/>
            <person name="Tarr C.L."/>
            <person name="Trees E."/>
            <person name="Katz L.S."/>
            <person name="Carleton-Romer H.A."/>
            <person name="Stroika S."/>
            <person name="Kucerova Z."/>
            <person name="Roache K.F."/>
            <person name="Sabol A.L."/>
            <person name="Besser J."/>
            <person name="Gerner-Smidt P."/>
        </authorList>
    </citation>
    <scope>NUCLEOTIDE SEQUENCE [LARGE SCALE GENOMIC DNA]</scope>
    <source>
        <strain evidence="1 2">PNUSAC012091</strain>
    </source>
</reference>
<comment type="caution">
    <text evidence="1">The sequence shown here is derived from an EMBL/GenBank/DDBJ whole genome shotgun (WGS) entry which is preliminary data.</text>
</comment>
<organism evidence="1 2">
    <name type="scientific">Campylobacter jejuni</name>
    <dbReference type="NCBI Taxonomy" id="197"/>
    <lineage>
        <taxon>Bacteria</taxon>
        <taxon>Pseudomonadati</taxon>
        <taxon>Campylobacterota</taxon>
        <taxon>Epsilonproteobacteria</taxon>
        <taxon>Campylobacterales</taxon>
        <taxon>Campylobacteraceae</taxon>
        <taxon>Campylobacter</taxon>
    </lineage>
</organism>
<sequence length="76" mass="8752">MIKPILLIKPQGINYYSKSSKHDINNITLIYNNTKVNIININDLNFKHYLLTSDMKEDKVLSFNSVNTANHSNKNS</sequence>
<gene>
    <name evidence="1" type="ORF">F8Y55_00130</name>
</gene>
<proteinExistence type="predicted"/>
<protein>
    <submittedName>
        <fullName evidence="1">Uncharacterized protein</fullName>
    </submittedName>
</protein>